<evidence type="ECO:0000256" key="6">
    <source>
        <dbReference type="ARBA" id="ARBA00022679"/>
    </source>
</evidence>
<dbReference type="Gene3D" id="3.30.565.10">
    <property type="entry name" value="Histidine kinase-like ATPase, C-terminal domain"/>
    <property type="match status" value="1"/>
</dbReference>
<dbReference type="InterPro" id="IPR036890">
    <property type="entry name" value="HATPase_C_sf"/>
</dbReference>
<organism evidence="13 14">
    <name type="scientific">Marinomonas mediterranea (strain ATCC 700492 / JCM 21426 / NBRC 103028 / MMB-1)</name>
    <dbReference type="NCBI Taxonomy" id="717774"/>
    <lineage>
        <taxon>Bacteria</taxon>
        <taxon>Pseudomonadati</taxon>
        <taxon>Pseudomonadota</taxon>
        <taxon>Gammaproteobacteria</taxon>
        <taxon>Oceanospirillales</taxon>
        <taxon>Oceanospirillaceae</taxon>
        <taxon>Marinomonas</taxon>
    </lineage>
</organism>
<dbReference type="RefSeq" id="WP_013661520.1">
    <property type="nucleotide sequence ID" value="NC_015276.1"/>
</dbReference>
<dbReference type="InterPro" id="IPR036097">
    <property type="entry name" value="HisK_dim/P_sf"/>
</dbReference>
<dbReference type="PANTHER" id="PTHR44936:SF10">
    <property type="entry name" value="SENSOR PROTEIN RSTB"/>
    <property type="match status" value="1"/>
</dbReference>
<dbReference type="KEGG" id="mme:Marme_2378"/>
<dbReference type="EC" id="2.7.13.3" evidence="3"/>
<protein>
    <recommendedName>
        <fullName evidence="3">histidine kinase</fullName>
        <ecNumber evidence="3">2.7.13.3</ecNumber>
    </recommendedName>
</protein>
<feature type="transmembrane region" description="Helical" evidence="10">
    <location>
        <begin position="240"/>
        <end position="264"/>
    </location>
</feature>
<evidence type="ECO:0000256" key="10">
    <source>
        <dbReference type="SAM" id="Phobius"/>
    </source>
</evidence>
<keyword evidence="7" id="KW-0547">Nucleotide-binding</keyword>
<feature type="domain" description="Histidine kinase" evidence="11">
    <location>
        <begin position="321"/>
        <end position="536"/>
    </location>
</feature>
<dbReference type="GO" id="GO:0005886">
    <property type="term" value="C:plasma membrane"/>
    <property type="evidence" value="ECO:0007669"/>
    <property type="project" value="UniProtKB-SubCell"/>
</dbReference>
<dbReference type="AlphaFoldDB" id="F2JUW2"/>
<dbReference type="SUPFAM" id="SSF47384">
    <property type="entry name" value="Homodimeric domain of signal transducing histidine kinase"/>
    <property type="match status" value="1"/>
</dbReference>
<dbReference type="eggNOG" id="COG2205">
    <property type="taxonomic scope" value="Bacteria"/>
</dbReference>
<evidence type="ECO:0000256" key="9">
    <source>
        <dbReference type="ARBA" id="ARBA00022840"/>
    </source>
</evidence>
<proteinExistence type="predicted"/>
<dbReference type="Pfam" id="PF00672">
    <property type="entry name" value="HAMP"/>
    <property type="match status" value="1"/>
</dbReference>
<dbReference type="SMART" id="SM00388">
    <property type="entry name" value="HisKA"/>
    <property type="match status" value="1"/>
</dbReference>
<accession>F2JUW2</accession>
<keyword evidence="8 13" id="KW-0418">Kinase</keyword>
<dbReference type="GO" id="GO:0000155">
    <property type="term" value="F:phosphorelay sensor kinase activity"/>
    <property type="evidence" value="ECO:0007669"/>
    <property type="project" value="InterPro"/>
</dbReference>
<dbReference type="CDD" id="cd06225">
    <property type="entry name" value="HAMP"/>
    <property type="match status" value="1"/>
</dbReference>
<sequence>MIKLFFRLSFFVFVPLLFLILSSSYSPIAAINHNFVHNRIVEAYKGTFYLIEQKLNVLPPSQWPEKFPEITADFAYHIELLPADGTVEDYQGDLSKLKPNEYVSVFDEESDLTGIIKHLYDGQWYLYMELDSKEEQAVLEAVAGTHSLLMELLNSTPKEEWRSALKSIQPNFGYELDLITQQELSDLSDLSDAKKRQLQDIRVTWRDTEEDTTYLYMTAPDNESILVAGPILLPGSSLTALLFIILVIVSCVSFGILSFIYPLWRDLNKLAHSSAKFGEGHLTQRAKIGRFSSIRQVATTFNTMADQIEKMVKGQRDLTNAIAHDLRTPLSRLSFAFEMLRSENISEDEKKRYEKSIASGIHTLDNLINQILALSRYSRATDITHFGHHPLGQLILSEIDFQSDEHPSHVFQGNVSKELQDTEVFVDQKAMLRALNNLITNALRYGNSMVAVGFKLHDEHFYLSVEDDGLGIPEKDRQRVFLPFKQLDNEQRESAKGHGLGLAIVQQIADWHDGEAYIESSSLGGAKITIKWPIKR</sequence>
<keyword evidence="9" id="KW-0067">ATP-binding</keyword>
<gene>
    <name evidence="13" type="ordered locus">Marme_2378</name>
</gene>
<dbReference type="Pfam" id="PF00512">
    <property type="entry name" value="HisKA"/>
    <property type="match status" value="1"/>
</dbReference>
<dbReference type="PROSITE" id="PS50885">
    <property type="entry name" value="HAMP"/>
    <property type="match status" value="1"/>
</dbReference>
<dbReference type="Proteomes" id="UP000001062">
    <property type="component" value="Chromosome"/>
</dbReference>
<dbReference type="InterPro" id="IPR003594">
    <property type="entry name" value="HATPase_dom"/>
</dbReference>
<keyword evidence="14" id="KW-1185">Reference proteome</keyword>
<dbReference type="PANTHER" id="PTHR44936">
    <property type="entry name" value="SENSOR PROTEIN CREC"/>
    <property type="match status" value="1"/>
</dbReference>
<keyword evidence="6" id="KW-0808">Transferase</keyword>
<feature type="domain" description="HAMP" evidence="12">
    <location>
        <begin position="261"/>
        <end position="313"/>
    </location>
</feature>
<evidence type="ECO:0000256" key="1">
    <source>
        <dbReference type="ARBA" id="ARBA00000085"/>
    </source>
</evidence>
<comment type="catalytic activity">
    <reaction evidence="1">
        <text>ATP + protein L-histidine = ADP + protein N-phospho-L-histidine.</text>
        <dbReference type="EC" id="2.7.13.3"/>
    </reaction>
</comment>
<dbReference type="SMART" id="SM00387">
    <property type="entry name" value="HATPase_c"/>
    <property type="match status" value="1"/>
</dbReference>
<dbReference type="Pfam" id="PF02518">
    <property type="entry name" value="HATPase_c"/>
    <property type="match status" value="1"/>
</dbReference>
<dbReference type="SUPFAM" id="SSF55874">
    <property type="entry name" value="ATPase domain of HSP90 chaperone/DNA topoisomerase II/histidine kinase"/>
    <property type="match status" value="1"/>
</dbReference>
<dbReference type="Gene3D" id="1.10.287.130">
    <property type="match status" value="1"/>
</dbReference>
<dbReference type="InterPro" id="IPR005467">
    <property type="entry name" value="His_kinase_dom"/>
</dbReference>
<dbReference type="InterPro" id="IPR003661">
    <property type="entry name" value="HisK_dim/P_dom"/>
</dbReference>
<dbReference type="STRING" id="717774.Marme_2378"/>
<dbReference type="EMBL" id="CP002583">
    <property type="protein sequence ID" value="ADZ91616.1"/>
    <property type="molecule type" value="Genomic_DNA"/>
</dbReference>
<dbReference type="SMART" id="SM00304">
    <property type="entry name" value="HAMP"/>
    <property type="match status" value="1"/>
</dbReference>
<evidence type="ECO:0000259" key="11">
    <source>
        <dbReference type="PROSITE" id="PS50109"/>
    </source>
</evidence>
<keyword evidence="10" id="KW-0472">Membrane</keyword>
<dbReference type="InterPro" id="IPR003660">
    <property type="entry name" value="HAMP_dom"/>
</dbReference>
<keyword evidence="5" id="KW-0597">Phosphoprotein</keyword>
<comment type="subcellular location">
    <subcellularLocation>
        <location evidence="2">Cell membrane</location>
        <topology evidence="2">Multi-pass membrane protein</topology>
    </subcellularLocation>
</comment>
<dbReference type="GO" id="GO:0005524">
    <property type="term" value="F:ATP binding"/>
    <property type="evidence" value="ECO:0007669"/>
    <property type="project" value="UniProtKB-KW"/>
</dbReference>
<dbReference type="CDD" id="cd00082">
    <property type="entry name" value="HisKA"/>
    <property type="match status" value="1"/>
</dbReference>
<evidence type="ECO:0000259" key="12">
    <source>
        <dbReference type="PROSITE" id="PS50885"/>
    </source>
</evidence>
<reference evidence="13 14" key="1">
    <citation type="journal article" date="2012" name="Stand. Genomic Sci.">
        <title>Complete genome sequence of the melanogenic marine bacterium Marinomonas mediterranea type strain (MMB-1(T)).</title>
        <authorList>
            <person name="Lucas-Elio P."/>
            <person name="Goodwin L."/>
            <person name="Woyke T."/>
            <person name="Pitluck S."/>
            <person name="Nolan M."/>
            <person name="Kyrpides N.C."/>
            <person name="Detter J.C."/>
            <person name="Copeland A."/>
            <person name="Teshima H."/>
            <person name="Bruce D."/>
            <person name="Detter C."/>
            <person name="Tapia R."/>
            <person name="Han S."/>
            <person name="Land M.L."/>
            <person name="Ivanova N."/>
            <person name="Mikhailova N."/>
            <person name="Johnston A.W."/>
            <person name="Sanchez-Amat A."/>
        </authorList>
    </citation>
    <scope>NUCLEOTIDE SEQUENCE [LARGE SCALE GENOMIC DNA]</scope>
    <source>
        <strain evidence="14">ATCC 700492 / JCM 21426 / NBRC 103028 / MMB-1</strain>
    </source>
</reference>
<dbReference type="PRINTS" id="PR00344">
    <property type="entry name" value="BCTRLSENSOR"/>
</dbReference>
<evidence type="ECO:0000313" key="13">
    <source>
        <dbReference type="EMBL" id="ADZ91616.1"/>
    </source>
</evidence>
<keyword evidence="4" id="KW-1003">Cell membrane</keyword>
<keyword evidence="10" id="KW-0812">Transmembrane</keyword>
<dbReference type="PATRIC" id="fig|717774.3.peg.2457"/>
<evidence type="ECO:0000313" key="14">
    <source>
        <dbReference type="Proteomes" id="UP000001062"/>
    </source>
</evidence>
<evidence type="ECO:0000256" key="5">
    <source>
        <dbReference type="ARBA" id="ARBA00022553"/>
    </source>
</evidence>
<evidence type="ECO:0000256" key="4">
    <source>
        <dbReference type="ARBA" id="ARBA00022475"/>
    </source>
</evidence>
<keyword evidence="10" id="KW-1133">Transmembrane helix</keyword>
<dbReference type="OrthoDB" id="9804645at2"/>
<evidence type="ECO:0000256" key="3">
    <source>
        <dbReference type="ARBA" id="ARBA00012438"/>
    </source>
</evidence>
<evidence type="ECO:0000256" key="7">
    <source>
        <dbReference type="ARBA" id="ARBA00022741"/>
    </source>
</evidence>
<dbReference type="Gene3D" id="6.10.340.10">
    <property type="match status" value="1"/>
</dbReference>
<evidence type="ECO:0000256" key="8">
    <source>
        <dbReference type="ARBA" id="ARBA00022777"/>
    </source>
</evidence>
<dbReference type="HOGENOM" id="CLU_000445_89_27_6"/>
<dbReference type="InterPro" id="IPR004358">
    <property type="entry name" value="Sig_transdc_His_kin-like_C"/>
</dbReference>
<name>F2JUW2_MARM1</name>
<dbReference type="PROSITE" id="PS50109">
    <property type="entry name" value="HIS_KIN"/>
    <property type="match status" value="1"/>
</dbReference>
<evidence type="ECO:0000256" key="2">
    <source>
        <dbReference type="ARBA" id="ARBA00004651"/>
    </source>
</evidence>
<dbReference type="InterPro" id="IPR050980">
    <property type="entry name" value="2C_sensor_his_kinase"/>
</dbReference>